<feature type="transmembrane region" description="Helical" evidence="1">
    <location>
        <begin position="301"/>
        <end position="325"/>
    </location>
</feature>
<reference evidence="2 3" key="1">
    <citation type="submission" date="2018-04" db="EMBL/GenBank/DDBJ databases">
        <authorList>
            <person name="Vogel A."/>
        </authorList>
    </citation>
    <scope>NUCLEOTIDE SEQUENCE [LARGE SCALE GENOMIC DNA]</scope>
</reference>
<accession>A0A484KS95</accession>
<dbReference type="GO" id="GO:0005886">
    <property type="term" value="C:plasma membrane"/>
    <property type="evidence" value="ECO:0007669"/>
    <property type="project" value="TreeGrafter"/>
</dbReference>
<feature type="transmembrane region" description="Helical" evidence="1">
    <location>
        <begin position="124"/>
        <end position="149"/>
    </location>
</feature>
<feature type="transmembrane region" description="Helical" evidence="1">
    <location>
        <begin position="270"/>
        <end position="294"/>
    </location>
</feature>
<evidence type="ECO:0000313" key="3">
    <source>
        <dbReference type="Proteomes" id="UP000595140"/>
    </source>
</evidence>
<dbReference type="EMBL" id="OOIL02000560">
    <property type="protein sequence ID" value="VFQ66834.1"/>
    <property type="molecule type" value="Genomic_DNA"/>
</dbReference>
<sequence>MLSCKPIFSKQPSSLFFTSIVIFFILSTLGEASVIDYIESSSPFIPGGFVWSQNGAVSRESEGSTLRNAHNGGVSVSESSSSLVLAADRTHRKDPSDNLKYYTGGWNISNEHYIYSVAFTGAPLFFIAAVWFLGFGLTLLLICLCCCCCRRTPNGYSLSAYVLSLILLSLFTIAAIIGSAVLYTGQDRFHSSTKGTLDFVLAQADSTVNKLRNVSTVLAMAKSTGIAQIFLPRNVQSDIDKVDRTINSAADTLETETRKNKKDILHVLDLVGQILIVLAAVMLALAALGFLFSLLGLQSLVYILVFTAWILIAATLILSGVFVLLHNVVGDTCVAMDEWAKNPKAHTALDDIIPCVDPQAAQDTLSQSREVTYAMVSVVNRIISDVSNVNMPSLSPLWYNQSGPLVPSLCNPYDSDKRDRKCVTGELNFENATQVWKNYVCEVSADNMCSRVGRLTPDLYSQMKDAVNVSGGLYQYGPFLTDLLDCTFLRGTFNAIHDHHCPNLCRFSKWVYIGLALVSAAVSLSLIFWVIYARGRKHRKYYAELEDARSGSGSPFPAGK</sequence>
<dbReference type="OrthoDB" id="1937321at2759"/>
<dbReference type="AlphaFoldDB" id="A0A484KS95"/>
<name>A0A484KS95_9ASTE</name>
<keyword evidence="1" id="KW-0472">Membrane</keyword>
<evidence type="ECO:0000313" key="2">
    <source>
        <dbReference type="EMBL" id="VFQ66834.1"/>
    </source>
</evidence>
<dbReference type="InterPro" id="IPR040283">
    <property type="entry name" value="DDB_G0292058-like"/>
</dbReference>
<keyword evidence="1" id="KW-0812">Transmembrane</keyword>
<keyword evidence="1" id="KW-1133">Transmembrane helix</keyword>
<proteinExistence type="predicted"/>
<organism evidence="2 3">
    <name type="scientific">Cuscuta campestris</name>
    <dbReference type="NCBI Taxonomy" id="132261"/>
    <lineage>
        <taxon>Eukaryota</taxon>
        <taxon>Viridiplantae</taxon>
        <taxon>Streptophyta</taxon>
        <taxon>Embryophyta</taxon>
        <taxon>Tracheophyta</taxon>
        <taxon>Spermatophyta</taxon>
        <taxon>Magnoliopsida</taxon>
        <taxon>eudicotyledons</taxon>
        <taxon>Gunneridae</taxon>
        <taxon>Pentapetalae</taxon>
        <taxon>asterids</taxon>
        <taxon>lamiids</taxon>
        <taxon>Solanales</taxon>
        <taxon>Convolvulaceae</taxon>
        <taxon>Cuscuteae</taxon>
        <taxon>Cuscuta</taxon>
        <taxon>Cuscuta subgen. Grammica</taxon>
        <taxon>Cuscuta sect. Cleistogrammica</taxon>
    </lineage>
</organism>
<evidence type="ECO:0000256" key="1">
    <source>
        <dbReference type="SAM" id="Phobius"/>
    </source>
</evidence>
<dbReference type="PANTHER" id="PTHR31414:SF31">
    <property type="entry name" value="PROTEIN TWEETY HOMOLOG"/>
    <property type="match status" value="1"/>
</dbReference>
<feature type="transmembrane region" description="Helical" evidence="1">
    <location>
        <begin position="161"/>
        <end position="183"/>
    </location>
</feature>
<dbReference type="GO" id="GO:0009506">
    <property type="term" value="C:plasmodesma"/>
    <property type="evidence" value="ECO:0007669"/>
    <property type="project" value="TreeGrafter"/>
</dbReference>
<dbReference type="PANTHER" id="PTHR31414">
    <property type="entry name" value="TRANSMEMBRANE PROTEIN DDB_G0292058"/>
    <property type="match status" value="1"/>
</dbReference>
<keyword evidence="3" id="KW-1185">Reference proteome</keyword>
<feature type="transmembrane region" description="Helical" evidence="1">
    <location>
        <begin position="510"/>
        <end position="532"/>
    </location>
</feature>
<gene>
    <name evidence="2" type="ORF">CCAM_LOCUS8610</name>
</gene>
<protein>
    <submittedName>
        <fullName evidence="2">Uncharacterized protein</fullName>
    </submittedName>
</protein>
<dbReference type="Proteomes" id="UP000595140">
    <property type="component" value="Unassembled WGS sequence"/>
</dbReference>